<dbReference type="InterPro" id="IPR014853">
    <property type="entry name" value="VWF/SSPO/ZAN-like_Cys-rich_dom"/>
</dbReference>
<dbReference type="InterPro" id="IPR001846">
    <property type="entry name" value="VWF_type-D"/>
</dbReference>
<evidence type="ECO:0000313" key="5">
    <source>
        <dbReference type="Ensembl" id="ENSLLEP00000048216.1"/>
    </source>
</evidence>
<dbReference type="Gene3D" id="2.10.25.10">
    <property type="entry name" value="Laminin"/>
    <property type="match status" value="2"/>
</dbReference>
<dbReference type="OrthoDB" id="160294at2759"/>
<keyword evidence="6" id="KW-1185">Reference proteome</keyword>
<dbReference type="FunFam" id="2.10.25.10:FF:000674">
    <property type="entry name" value="Mucin-2"/>
    <property type="match status" value="1"/>
</dbReference>
<feature type="domain" description="VWFD" evidence="4">
    <location>
        <begin position="214"/>
        <end position="378"/>
    </location>
</feature>
<dbReference type="Pfam" id="PF00094">
    <property type="entry name" value="VWD"/>
    <property type="match status" value="1"/>
</dbReference>
<sequence>RYLKRSTGDMICCSVIAGFSLHFPKNCMFDTCNCAKSEECMCAALSSYVYACARQGITLSGWRQNACSNCPKTLSYSYSISTCQQTCRSLSEHDITCDISFVPVDGCVCQNGTYLDDSGVCVLPTSCPCYYKGSAVPPGEVVHDNGALCTSCVSGCVCPYGLVADEKGGCIQAEDCPCIHNNEIFAADSSIKVKCNTCKCVNRNWICSGETCLGTCTVYGDGHFLTFDNKGYNFNGDCEYTLDYCSSDSTAGTFRIITQNIPCGSTGTTCSKSIKNYELILSDEKLDVVQRDVGEYVPYKLHQMGIYLVIEAANGLVLVWDKKTTIFIKLEPTFQGKVCGLCGNYDGNANNDFMTRSFSVVGDVLEFGNSWKLSPSCLDAANLNDPCSSNPYRKSWAQRQCSIITSEAFSTCHPLVDPVRYYDICVNDACACDTGGDCECFCTAVASYAQACSEAGVCVSWRSPNVCRELNQSQPKTLRCVGPSK</sequence>
<dbReference type="Ensembl" id="ENSLLET00000050101.1">
    <property type="protein sequence ID" value="ENSLLEP00000048216.1"/>
    <property type="gene ID" value="ENSLLEG00000030421.1"/>
</dbReference>
<dbReference type="InterPro" id="IPR050780">
    <property type="entry name" value="Mucin_vWF_Thrombospondin_sf"/>
</dbReference>
<dbReference type="Pfam" id="PF08742">
    <property type="entry name" value="C8"/>
    <property type="match status" value="2"/>
</dbReference>
<evidence type="ECO:0000256" key="2">
    <source>
        <dbReference type="ARBA" id="ARBA00023157"/>
    </source>
</evidence>
<evidence type="ECO:0000256" key="3">
    <source>
        <dbReference type="ARBA" id="ARBA00023180"/>
    </source>
</evidence>
<dbReference type="SUPFAM" id="SSF57567">
    <property type="entry name" value="Serine protease inhibitors"/>
    <property type="match status" value="2"/>
</dbReference>
<dbReference type="InterPro" id="IPR001007">
    <property type="entry name" value="VWF_dom"/>
</dbReference>
<dbReference type="GO" id="GO:0005615">
    <property type="term" value="C:extracellular space"/>
    <property type="evidence" value="ECO:0007669"/>
    <property type="project" value="TreeGrafter"/>
</dbReference>
<name>A0A8C5WLY9_9ANUR</name>
<dbReference type="GeneTree" id="ENSGT00940000156076"/>
<evidence type="ECO:0000313" key="6">
    <source>
        <dbReference type="Proteomes" id="UP000694569"/>
    </source>
</evidence>
<keyword evidence="3" id="KW-0325">Glycoprotein</keyword>
<organism evidence="5 6">
    <name type="scientific">Leptobrachium leishanense</name>
    <name type="common">Leishan spiny toad</name>
    <dbReference type="NCBI Taxonomy" id="445787"/>
    <lineage>
        <taxon>Eukaryota</taxon>
        <taxon>Metazoa</taxon>
        <taxon>Chordata</taxon>
        <taxon>Craniata</taxon>
        <taxon>Vertebrata</taxon>
        <taxon>Euteleostomi</taxon>
        <taxon>Amphibia</taxon>
        <taxon>Batrachia</taxon>
        <taxon>Anura</taxon>
        <taxon>Pelobatoidea</taxon>
        <taxon>Megophryidae</taxon>
        <taxon>Leptobrachium</taxon>
    </lineage>
</organism>
<dbReference type="InterPro" id="IPR036084">
    <property type="entry name" value="Ser_inhib-like_sf"/>
</dbReference>
<reference evidence="5" key="1">
    <citation type="submission" date="2025-08" db="UniProtKB">
        <authorList>
            <consortium name="Ensembl"/>
        </authorList>
    </citation>
    <scope>IDENTIFICATION</scope>
</reference>
<dbReference type="PANTHER" id="PTHR11339">
    <property type="entry name" value="EXTRACELLULAR MATRIX GLYCOPROTEIN RELATED"/>
    <property type="match status" value="1"/>
</dbReference>
<dbReference type="PROSITE" id="PS51233">
    <property type="entry name" value="VWFD"/>
    <property type="match status" value="1"/>
</dbReference>
<evidence type="ECO:0000259" key="4">
    <source>
        <dbReference type="PROSITE" id="PS51233"/>
    </source>
</evidence>
<dbReference type="PANTHER" id="PTHR11339:SF399">
    <property type="entry name" value="MUCIN-5AC-LIKE"/>
    <property type="match status" value="1"/>
</dbReference>
<protein>
    <recommendedName>
        <fullName evidence="4">VWFD domain-containing protein</fullName>
    </recommendedName>
</protein>
<reference evidence="5" key="2">
    <citation type="submission" date="2025-09" db="UniProtKB">
        <authorList>
            <consortium name="Ensembl"/>
        </authorList>
    </citation>
    <scope>IDENTIFICATION</scope>
</reference>
<evidence type="ECO:0000256" key="1">
    <source>
        <dbReference type="ARBA" id="ARBA00022737"/>
    </source>
</evidence>
<dbReference type="Proteomes" id="UP000694569">
    <property type="component" value="Unplaced"/>
</dbReference>
<accession>A0A8C5WLY9</accession>
<dbReference type="AlphaFoldDB" id="A0A8C5WLY9"/>
<keyword evidence="2" id="KW-1015">Disulfide bond</keyword>
<dbReference type="SMART" id="SM00832">
    <property type="entry name" value="C8"/>
    <property type="match status" value="2"/>
</dbReference>
<dbReference type="CDD" id="cd19941">
    <property type="entry name" value="TIL"/>
    <property type="match status" value="1"/>
</dbReference>
<keyword evidence="1" id="KW-0677">Repeat</keyword>
<dbReference type="SMART" id="SM00215">
    <property type="entry name" value="VWC_out"/>
    <property type="match status" value="1"/>
</dbReference>
<dbReference type="SMART" id="SM00216">
    <property type="entry name" value="VWD"/>
    <property type="match status" value="1"/>
</dbReference>
<dbReference type="GO" id="GO:0031012">
    <property type="term" value="C:extracellular matrix"/>
    <property type="evidence" value="ECO:0007669"/>
    <property type="project" value="TreeGrafter"/>
</dbReference>
<proteinExistence type="predicted"/>